<dbReference type="Proteomes" id="UP000825935">
    <property type="component" value="Chromosome 2"/>
</dbReference>
<keyword evidence="3" id="KW-1185">Reference proteome</keyword>
<dbReference type="InterPro" id="IPR035810">
    <property type="entry name" value="PEBP_euk"/>
</dbReference>
<dbReference type="InterPro" id="IPR036610">
    <property type="entry name" value="PEBP-like_sf"/>
</dbReference>
<dbReference type="PANTHER" id="PTHR11362">
    <property type="entry name" value="PHOSPHATIDYLETHANOLAMINE-BINDING PROTEIN"/>
    <property type="match status" value="1"/>
</dbReference>
<dbReference type="InterPro" id="IPR008914">
    <property type="entry name" value="PEBP"/>
</dbReference>
<evidence type="ECO:0008006" key="4">
    <source>
        <dbReference type="Google" id="ProtNLM"/>
    </source>
</evidence>
<gene>
    <name evidence="2" type="ORF">KP509_02G097300</name>
</gene>
<comment type="caution">
    <text evidence="2">The sequence shown here is derived from an EMBL/GenBank/DDBJ whole genome shotgun (WGS) entry which is preliminary data.</text>
</comment>
<feature type="signal peptide" evidence="1">
    <location>
        <begin position="1"/>
        <end position="21"/>
    </location>
</feature>
<dbReference type="OrthoDB" id="1895565at2759"/>
<feature type="chain" id="PRO_5035937021" description="Phosphatidylethanolamine-binding protein" evidence="1">
    <location>
        <begin position="22"/>
        <end position="201"/>
    </location>
</feature>
<dbReference type="AlphaFoldDB" id="A0A8T2VH50"/>
<dbReference type="Gene3D" id="3.90.280.10">
    <property type="entry name" value="PEBP-like"/>
    <property type="match status" value="1"/>
</dbReference>
<evidence type="ECO:0000256" key="1">
    <source>
        <dbReference type="SAM" id="SignalP"/>
    </source>
</evidence>
<dbReference type="SUPFAM" id="SSF49777">
    <property type="entry name" value="PEBP-like"/>
    <property type="match status" value="1"/>
</dbReference>
<dbReference type="CDD" id="cd00866">
    <property type="entry name" value="PEBP_euk"/>
    <property type="match status" value="1"/>
</dbReference>
<dbReference type="OMA" id="SWITVIM"/>
<protein>
    <recommendedName>
        <fullName evidence="4">Phosphatidylethanolamine-binding protein</fullName>
    </recommendedName>
</protein>
<name>A0A8T2VH50_CERRI</name>
<accession>A0A8T2VH50</accession>
<dbReference type="EMBL" id="CM035407">
    <property type="protein sequence ID" value="KAH7444905.1"/>
    <property type="molecule type" value="Genomic_DNA"/>
</dbReference>
<organism evidence="2 3">
    <name type="scientific">Ceratopteris richardii</name>
    <name type="common">Triangle waterfern</name>
    <dbReference type="NCBI Taxonomy" id="49495"/>
    <lineage>
        <taxon>Eukaryota</taxon>
        <taxon>Viridiplantae</taxon>
        <taxon>Streptophyta</taxon>
        <taxon>Embryophyta</taxon>
        <taxon>Tracheophyta</taxon>
        <taxon>Polypodiopsida</taxon>
        <taxon>Polypodiidae</taxon>
        <taxon>Polypodiales</taxon>
        <taxon>Pteridineae</taxon>
        <taxon>Pteridaceae</taxon>
        <taxon>Parkerioideae</taxon>
        <taxon>Ceratopteris</taxon>
    </lineage>
</organism>
<dbReference type="PANTHER" id="PTHR11362:SF150">
    <property type="match status" value="1"/>
</dbReference>
<keyword evidence="1" id="KW-0732">Signal</keyword>
<reference evidence="2" key="1">
    <citation type="submission" date="2021-08" db="EMBL/GenBank/DDBJ databases">
        <title>WGS assembly of Ceratopteris richardii.</title>
        <authorList>
            <person name="Marchant D.B."/>
            <person name="Chen G."/>
            <person name="Jenkins J."/>
            <person name="Shu S."/>
            <person name="Leebens-Mack J."/>
            <person name="Grimwood J."/>
            <person name="Schmutz J."/>
            <person name="Soltis P."/>
            <person name="Soltis D."/>
            <person name="Chen Z.-H."/>
        </authorList>
    </citation>
    <scope>NUCLEOTIDE SEQUENCE</scope>
    <source>
        <strain evidence="2">Whitten #5841</strain>
        <tissue evidence="2">Leaf</tissue>
    </source>
</reference>
<proteinExistence type="predicted"/>
<evidence type="ECO:0000313" key="2">
    <source>
        <dbReference type="EMBL" id="KAH7444905.1"/>
    </source>
</evidence>
<evidence type="ECO:0000313" key="3">
    <source>
        <dbReference type="Proteomes" id="UP000825935"/>
    </source>
</evidence>
<sequence>MATKLWMMAVLSLLKVLEICAVGQEDEVVPAWLDAFGAERVQLAISFNGSSVRPGQLLPKNLTSSSPCVLLDVPSSLNSSWITVIMVDPDAPSPASPSLSLILHWIVSNVAPPHQNGRDILEYGMEDVTYLRPGPVGGIHRYYLLAFKQTQEIQVEPIEERINFSLRNFTAKYDLNYPVGGTLFRVEADSESNGDCTQFTK</sequence>
<dbReference type="Pfam" id="PF01161">
    <property type="entry name" value="PBP"/>
    <property type="match status" value="1"/>
</dbReference>